<protein>
    <submittedName>
        <fullName evidence="4">Ras GTPase-activating protein gap-2</fullName>
    </submittedName>
</protein>
<feature type="compositionally biased region" description="Low complexity" evidence="2">
    <location>
        <begin position="780"/>
        <end position="791"/>
    </location>
</feature>
<dbReference type="InterPro" id="IPR001936">
    <property type="entry name" value="RasGAP_dom"/>
</dbReference>
<feature type="compositionally biased region" description="Polar residues" evidence="2">
    <location>
        <begin position="754"/>
        <end position="779"/>
    </location>
</feature>
<reference evidence="4" key="1">
    <citation type="submission" date="2019-05" db="EMBL/GenBank/DDBJ databases">
        <title>Annotation for the trematode Fasciolopsis buski.</title>
        <authorList>
            <person name="Choi Y.-J."/>
        </authorList>
    </citation>
    <scope>NUCLEOTIDE SEQUENCE</scope>
    <source>
        <strain evidence="4">HT</strain>
        <tissue evidence="4">Whole worm</tissue>
    </source>
</reference>
<evidence type="ECO:0000313" key="5">
    <source>
        <dbReference type="Proteomes" id="UP000728185"/>
    </source>
</evidence>
<feature type="compositionally biased region" description="Polar residues" evidence="2">
    <location>
        <begin position="483"/>
        <end position="495"/>
    </location>
</feature>
<comment type="caution">
    <text evidence="4">The sequence shown here is derived from an EMBL/GenBank/DDBJ whole genome shotgun (WGS) entry which is preliminary data.</text>
</comment>
<dbReference type="PROSITE" id="PS50018">
    <property type="entry name" value="RAS_GTPASE_ACTIV_2"/>
    <property type="match status" value="1"/>
</dbReference>
<dbReference type="Proteomes" id="UP000728185">
    <property type="component" value="Unassembled WGS sequence"/>
</dbReference>
<feature type="compositionally biased region" description="Polar residues" evidence="2">
    <location>
        <begin position="407"/>
        <end position="471"/>
    </location>
</feature>
<feature type="region of interest" description="Disordered" evidence="2">
    <location>
        <begin position="521"/>
        <end position="574"/>
    </location>
</feature>
<accession>A0A8E0RX60</accession>
<dbReference type="SUPFAM" id="SSF48350">
    <property type="entry name" value="GTPase activation domain, GAP"/>
    <property type="match status" value="1"/>
</dbReference>
<feature type="domain" description="Ras-GAP" evidence="3">
    <location>
        <begin position="164"/>
        <end position="221"/>
    </location>
</feature>
<proteinExistence type="predicted"/>
<keyword evidence="1" id="KW-0343">GTPase activation</keyword>
<feature type="compositionally biased region" description="Polar residues" evidence="2">
    <location>
        <begin position="1160"/>
        <end position="1169"/>
    </location>
</feature>
<evidence type="ECO:0000259" key="3">
    <source>
        <dbReference type="PROSITE" id="PS50018"/>
    </source>
</evidence>
<feature type="compositionally biased region" description="Polar residues" evidence="2">
    <location>
        <begin position="523"/>
        <end position="546"/>
    </location>
</feature>
<evidence type="ECO:0000256" key="2">
    <source>
        <dbReference type="SAM" id="MobiDB-lite"/>
    </source>
</evidence>
<dbReference type="PROSITE" id="PS00509">
    <property type="entry name" value="RAS_GTPASE_ACTIV_1"/>
    <property type="match status" value="1"/>
</dbReference>
<dbReference type="GO" id="GO:0005096">
    <property type="term" value="F:GTPase activator activity"/>
    <property type="evidence" value="ECO:0007669"/>
    <property type="project" value="UniProtKB-KW"/>
</dbReference>
<feature type="region of interest" description="Disordered" evidence="2">
    <location>
        <begin position="754"/>
        <end position="794"/>
    </location>
</feature>
<dbReference type="EMBL" id="LUCM01006943">
    <property type="protein sequence ID" value="KAA0190554.1"/>
    <property type="molecule type" value="Genomic_DNA"/>
</dbReference>
<name>A0A8E0RX60_9TREM</name>
<keyword evidence="5" id="KW-1185">Reference proteome</keyword>
<feature type="region of interest" description="Disordered" evidence="2">
    <location>
        <begin position="1145"/>
        <end position="1179"/>
    </location>
</feature>
<sequence>MNGTTEVESWYPAIMCDSFGRPKHATDSNQGSNGHEKTKGSHKNGSFGTQTNANRITLNSTIQLRIKTRHRSVLVLPLISYSCLQHHLAQFRNPTSQDSSGSLNTADSTDTFDASLFLSSLDPWLSVKAKAELAGSIVAFQQAIGQAPQFLIVLILHEVHKQDPQQATLSEHVISACLFLRYLCPAILSPSLFGLTAEFPSEPRVLRAFTLVAKTIQSLANFSLFAGSKEVYMTFMNPFVSSQLPAMRRFLYAISSPPVRVHRSITETESFVQSGQHFNGVSSLTQSICLPPPGSGSSRALLTSHSHHGAFLDDSNPNNRDLFSDTSVSNKNLFIHFYCTTRNHMDLALCLALCHLQLSEAIPKIPADKASSHVAKIKPVLEEIDFFMKSGVEPNSSWWSQDFTRSNQQTGSFQTPVQPTSSTSLTNSIPSTTTASTSFRMKQSRSEMLTQTDLTASEQRPCNSPPVQNNGCFDKQPQDDSRSGGTIRNQSTVTPRDSPHHCVTSVDLPRSANQKAFVAFSHGNPTSTSHVARSRSGSELTRSGSEGSHRVRSQVPSVLKEDHSMPSGTTIADNMKKPYPNEFPSYEQIPPPPPYALFGMEQQSIVRPVAITTSQELINSKIKDDSILWTMDRDVRLPSTVTGTVLSTNAEPNRMVTLIHSDGMVPLVGHENQTHAAHMYATHSSSSGYQSLRSHDTTAGGILNVPYGFSYECQDSSADKDTSAGARRSSKPCSALAMSNPLYAFHEPRLTAISPPTLSSLDESDLSPQNPRSPPTAQATPMRMKTTTTPRSARRHTYVNLANGSEAEAVFGLVRAPRRRASVTSDPVGTRVSSPRNTASSDRSSFATDRSTTPAGCGGSLVTLSSVSVNPTDTLEMRTSASIRAHSTHRPNSTDADITRQIITMCPIVDGLDLGIPRRNGSLKSSAIIEKQMASLQTESVPLDPESIRDELDASQARLAEAQARLLANEAERIQLLRAWHNELMKQSRLVTYGSHGSSVNSPKRPLDAETFTIPRVPITAEQSVGLTVAHRRDTIPLTTDSSDPVMLDYSAAVSSNPTHSLCRTYSRPTYGTRPRMGASLFGTGYLEMSGSQIPPTESNQNTIPQNRTPVAWINVPVPAPVTTPVLTAAVGSSSIAGVSDNSCHLTKSSSDTIADASRNKSVTCGWDQSDTERRTTSN</sequence>
<feature type="region of interest" description="Disordered" evidence="2">
    <location>
        <begin position="820"/>
        <end position="859"/>
    </location>
</feature>
<evidence type="ECO:0000313" key="4">
    <source>
        <dbReference type="EMBL" id="KAA0190554.1"/>
    </source>
</evidence>
<dbReference type="Pfam" id="PF00616">
    <property type="entry name" value="RasGAP"/>
    <property type="match status" value="1"/>
</dbReference>
<feature type="compositionally biased region" description="Polar residues" evidence="2">
    <location>
        <begin position="822"/>
        <end position="854"/>
    </location>
</feature>
<dbReference type="AlphaFoldDB" id="A0A8E0RX60"/>
<dbReference type="Gene3D" id="1.10.506.10">
    <property type="entry name" value="GTPase Activation - p120gap, domain 1"/>
    <property type="match status" value="1"/>
</dbReference>
<dbReference type="OrthoDB" id="1562946at2759"/>
<organism evidence="4 5">
    <name type="scientific">Fasciolopsis buskii</name>
    <dbReference type="NCBI Taxonomy" id="27845"/>
    <lineage>
        <taxon>Eukaryota</taxon>
        <taxon>Metazoa</taxon>
        <taxon>Spiralia</taxon>
        <taxon>Lophotrochozoa</taxon>
        <taxon>Platyhelminthes</taxon>
        <taxon>Trematoda</taxon>
        <taxon>Digenea</taxon>
        <taxon>Plagiorchiida</taxon>
        <taxon>Echinostomata</taxon>
        <taxon>Echinostomatoidea</taxon>
        <taxon>Fasciolidae</taxon>
        <taxon>Fasciolopsis</taxon>
    </lineage>
</organism>
<dbReference type="PANTHER" id="PTHR10194:SF60">
    <property type="entry name" value="RAS GTPASE-ACTIVATING PROTEIN RASKOL"/>
    <property type="match status" value="1"/>
</dbReference>
<dbReference type="InterPro" id="IPR008936">
    <property type="entry name" value="Rho_GTPase_activation_prot"/>
</dbReference>
<dbReference type="InterPro" id="IPR023152">
    <property type="entry name" value="RasGAP_CS"/>
</dbReference>
<gene>
    <name evidence="4" type="ORF">FBUS_09360</name>
</gene>
<dbReference type="InterPro" id="IPR039360">
    <property type="entry name" value="Ras_GTPase"/>
</dbReference>
<dbReference type="PANTHER" id="PTHR10194">
    <property type="entry name" value="RAS GTPASE-ACTIVATING PROTEINS"/>
    <property type="match status" value="1"/>
</dbReference>
<evidence type="ECO:0000256" key="1">
    <source>
        <dbReference type="ARBA" id="ARBA00022468"/>
    </source>
</evidence>
<dbReference type="SMART" id="SM00323">
    <property type="entry name" value="RasGAP"/>
    <property type="match status" value="1"/>
</dbReference>
<feature type="region of interest" description="Disordered" evidence="2">
    <location>
        <begin position="407"/>
        <end position="505"/>
    </location>
</feature>
<feature type="region of interest" description="Disordered" evidence="2">
    <location>
        <begin position="21"/>
        <end position="51"/>
    </location>
</feature>